<dbReference type="InterPro" id="IPR024072">
    <property type="entry name" value="DHFR-like_dom_sf"/>
</dbReference>
<reference evidence="1" key="1">
    <citation type="submission" date="2022-01" db="EMBL/GenBank/DDBJ databases">
        <title>Novel bile acid biosynthetic pathways are enriched in the microbiome of centenarians.</title>
        <authorList>
            <person name="Sato Y."/>
            <person name="Atarashi K."/>
            <person name="Plichta R.D."/>
            <person name="Arai Y."/>
            <person name="Sasajima S."/>
            <person name="Kearney M.S."/>
            <person name="Suda W."/>
            <person name="Takeshita K."/>
            <person name="Sasaki T."/>
            <person name="Okamoto S."/>
            <person name="Skelly N.A."/>
            <person name="Okamura Y."/>
            <person name="Vlamakis H."/>
            <person name="Li Y."/>
            <person name="Tanoue T."/>
            <person name="Takei H."/>
            <person name="Nittono H."/>
            <person name="Narushima S."/>
            <person name="Irie J."/>
            <person name="Itoh H."/>
            <person name="Moriya K."/>
            <person name="Sugiura Y."/>
            <person name="Suematsu M."/>
            <person name="Moritoki N."/>
            <person name="Shibata S."/>
            <person name="Littman R.D."/>
            <person name="Fischbach A.M."/>
            <person name="Uwamino Y."/>
            <person name="Inoue T."/>
            <person name="Honda A."/>
            <person name="Hattori M."/>
            <person name="Murai T."/>
            <person name="Xavier J.R."/>
            <person name="Hirose N."/>
            <person name="Honda K."/>
        </authorList>
    </citation>
    <scope>NUCLEOTIDE SEQUENCE</scope>
    <source>
        <strain evidence="1">CE91-St12</strain>
    </source>
</reference>
<dbReference type="EMBL" id="BQNL01000001">
    <property type="protein sequence ID" value="GKH13590.1"/>
    <property type="molecule type" value="Genomic_DNA"/>
</dbReference>
<evidence type="ECO:0000313" key="2">
    <source>
        <dbReference type="Proteomes" id="UP001055048"/>
    </source>
</evidence>
<organism evidence="1 2">
    <name type="scientific">Bacteroides uniformis</name>
    <dbReference type="NCBI Taxonomy" id="820"/>
    <lineage>
        <taxon>Bacteria</taxon>
        <taxon>Pseudomonadati</taxon>
        <taxon>Bacteroidota</taxon>
        <taxon>Bacteroidia</taxon>
        <taxon>Bacteroidales</taxon>
        <taxon>Bacteroidaceae</taxon>
        <taxon>Bacteroides</taxon>
    </lineage>
</organism>
<sequence>MAKVQIIMAATLDGFLPRKEEALMQWVRKDTRYGFPYWQEEATVLICPLYGVMDLMGAARRYDKECIYLATVHDGESAEYACGLFRYNLVDEIVLYLLPLSYGKGMPLTADFHFSRWRLRSCKPFHNGVCRLVYARDR</sequence>
<name>A0AA37JUU0_BACUN</name>
<comment type="caution">
    <text evidence="1">The sequence shown here is derived from an EMBL/GenBank/DDBJ whole genome shotgun (WGS) entry which is preliminary data.</text>
</comment>
<gene>
    <name evidence="1" type="ORF">CE91St12_18000</name>
</gene>
<evidence type="ECO:0000313" key="1">
    <source>
        <dbReference type="EMBL" id="GKH13590.1"/>
    </source>
</evidence>
<proteinExistence type="predicted"/>
<dbReference type="AlphaFoldDB" id="A0AA37JUU0"/>
<dbReference type="Proteomes" id="UP001055048">
    <property type="component" value="Unassembled WGS sequence"/>
</dbReference>
<accession>A0AA37JUU0</accession>
<dbReference type="SUPFAM" id="SSF53597">
    <property type="entry name" value="Dihydrofolate reductase-like"/>
    <property type="match status" value="1"/>
</dbReference>
<dbReference type="Gene3D" id="3.40.430.10">
    <property type="entry name" value="Dihydrofolate Reductase, subunit A"/>
    <property type="match status" value="1"/>
</dbReference>
<dbReference type="RefSeq" id="WP_244074485.1">
    <property type="nucleotide sequence ID" value="NZ_BQNL01000001.1"/>
</dbReference>
<protein>
    <submittedName>
        <fullName evidence="1">Deaminase</fullName>
    </submittedName>
</protein>